<dbReference type="OrthoDB" id="546434at2759"/>
<dbReference type="PROSITE" id="PS50212">
    <property type="entry name" value="RASGEF_NTER"/>
    <property type="match status" value="1"/>
</dbReference>
<dbReference type="InterPro" id="IPR036964">
    <property type="entry name" value="RASGEF_cat_dom_sf"/>
</dbReference>
<dbReference type="SMART" id="SM00147">
    <property type="entry name" value="RasGEF"/>
    <property type="match status" value="1"/>
</dbReference>
<keyword evidence="1 2" id="KW-0344">Guanine-nucleotide releasing factor</keyword>
<feature type="compositionally biased region" description="Pro residues" evidence="3">
    <location>
        <begin position="163"/>
        <end position="172"/>
    </location>
</feature>
<dbReference type="Pfam" id="PF00617">
    <property type="entry name" value="RasGEF"/>
    <property type="match status" value="1"/>
</dbReference>
<dbReference type="GO" id="GO:0005886">
    <property type="term" value="C:plasma membrane"/>
    <property type="evidence" value="ECO:0007669"/>
    <property type="project" value="TreeGrafter"/>
</dbReference>
<dbReference type="PROSITE" id="PS50009">
    <property type="entry name" value="RASGEF_CAT"/>
    <property type="match status" value="1"/>
</dbReference>
<evidence type="ECO:0008006" key="8">
    <source>
        <dbReference type="Google" id="ProtNLM"/>
    </source>
</evidence>
<feature type="compositionally biased region" description="Basic and acidic residues" evidence="3">
    <location>
        <begin position="101"/>
        <end position="113"/>
    </location>
</feature>
<dbReference type="EMBL" id="RBNI01003250">
    <property type="protein sequence ID" value="RUP48548.1"/>
    <property type="molecule type" value="Genomic_DNA"/>
</dbReference>
<feature type="domain" description="N-terminal Ras-GEF" evidence="5">
    <location>
        <begin position="1"/>
        <end position="60"/>
    </location>
</feature>
<dbReference type="InterPro" id="IPR023578">
    <property type="entry name" value="Ras_GEF_dom_sf"/>
</dbReference>
<organism evidence="6 7">
    <name type="scientific">Jimgerdemannia flammicorona</name>
    <dbReference type="NCBI Taxonomy" id="994334"/>
    <lineage>
        <taxon>Eukaryota</taxon>
        <taxon>Fungi</taxon>
        <taxon>Fungi incertae sedis</taxon>
        <taxon>Mucoromycota</taxon>
        <taxon>Mucoromycotina</taxon>
        <taxon>Endogonomycetes</taxon>
        <taxon>Endogonales</taxon>
        <taxon>Endogonaceae</taxon>
        <taxon>Jimgerdemannia</taxon>
    </lineage>
</organism>
<dbReference type="InterPro" id="IPR001895">
    <property type="entry name" value="RASGEF_cat_dom"/>
</dbReference>
<reference evidence="6 7" key="1">
    <citation type="journal article" date="2018" name="New Phytol.">
        <title>Phylogenomics of Endogonaceae and evolution of mycorrhizas within Mucoromycota.</title>
        <authorList>
            <person name="Chang Y."/>
            <person name="Desiro A."/>
            <person name="Na H."/>
            <person name="Sandor L."/>
            <person name="Lipzen A."/>
            <person name="Clum A."/>
            <person name="Barry K."/>
            <person name="Grigoriev I.V."/>
            <person name="Martin F.M."/>
            <person name="Stajich J.E."/>
            <person name="Smith M.E."/>
            <person name="Bonito G."/>
            <person name="Spatafora J.W."/>
        </authorList>
    </citation>
    <scope>NUCLEOTIDE SEQUENCE [LARGE SCALE GENOMIC DNA]</scope>
    <source>
        <strain evidence="6 7">GMNB39</strain>
    </source>
</reference>
<evidence type="ECO:0000256" key="1">
    <source>
        <dbReference type="ARBA" id="ARBA00022658"/>
    </source>
</evidence>
<sequence>MDPRTKRIHQVFVQWLTNYWNDFNNARTRELLVTFLDHTSRHAELTPICDDLAPLIIREPPTDDRDLGWASADLDINFEIMKTGSWPSSRPSSRPSSPSPTEDREKQKGKKDSGYAPAGFDITSISEDVRDWRLSQKTSLSDLMFSVSAEPPRSPSSTKSLSLPPPIKPNPSTPTTATFTLPAAKKRRSSIAALMPSTSSSTATTPMATFVNSLRQHPTSPNESEFGGGVVVVRHQDIVGRGHALSSAVTLINTLGGKEKVQEKHVREAEYRTLMDTSDETIAQQLTWVEGKLFARIKGQLYAKLTIPPPPATATRLRPPYLDVKIGDPHVLIQLEPVDAFVPQLRHQRDLLPRDSYVAMLHRGIDLALQLRLHVGVDLDSVAEQAKSEGEGVGEIHALRNMNNYNTLMAILAGINSAPIMRLKNTRDLISVKKIHKSFKSLERLMGSDKSFSTYRLALKNSEPPGIPYIGIHMQDLLSLVEGNKDFRSDGAVHWDKFRLMGETIMNLERFQS</sequence>
<comment type="caution">
    <text evidence="6">The sequence shown here is derived from an EMBL/GenBank/DDBJ whole genome shotgun (WGS) entry which is preliminary data.</text>
</comment>
<feature type="non-terminal residue" evidence="6">
    <location>
        <position position="513"/>
    </location>
</feature>
<accession>A0A433DCI9</accession>
<dbReference type="InterPro" id="IPR008937">
    <property type="entry name" value="Ras-like_GEF"/>
</dbReference>
<dbReference type="GO" id="GO:0005085">
    <property type="term" value="F:guanyl-nucleotide exchange factor activity"/>
    <property type="evidence" value="ECO:0007669"/>
    <property type="project" value="UniProtKB-KW"/>
</dbReference>
<evidence type="ECO:0000256" key="2">
    <source>
        <dbReference type="PROSITE-ProRule" id="PRU00168"/>
    </source>
</evidence>
<dbReference type="AlphaFoldDB" id="A0A433DCI9"/>
<evidence type="ECO:0000256" key="3">
    <source>
        <dbReference type="SAM" id="MobiDB-lite"/>
    </source>
</evidence>
<feature type="region of interest" description="Disordered" evidence="3">
    <location>
        <begin position="83"/>
        <end position="120"/>
    </location>
</feature>
<keyword evidence="7" id="KW-1185">Reference proteome</keyword>
<evidence type="ECO:0000259" key="5">
    <source>
        <dbReference type="PROSITE" id="PS50212"/>
    </source>
</evidence>
<feature type="domain" description="Ras-GEF" evidence="4">
    <location>
        <begin position="278"/>
        <end position="513"/>
    </location>
</feature>
<proteinExistence type="predicted"/>
<name>A0A433DCI9_9FUNG</name>
<dbReference type="InterPro" id="IPR000651">
    <property type="entry name" value="Ras-like_Gua-exchang_fac_N"/>
</dbReference>
<dbReference type="GO" id="GO:0007265">
    <property type="term" value="P:Ras protein signal transduction"/>
    <property type="evidence" value="ECO:0007669"/>
    <property type="project" value="TreeGrafter"/>
</dbReference>
<dbReference type="PANTHER" id="PTHR23113">
    <property type="entry name" value="GUANINE NUCLEOTIDE EXCHANGE FACTOR"/>
    <property type="match status" value="1"/>
</dbReference>
<dbReference type="Gene3D" id="1.10.840.10">
    <property type="entry name" value="Ras guanine-nucleotide exchange factors catalytic domain"/>
    <property type="match status" value="1"/>
</dbReference>
<protein>
    <recommendedName>
        <fullName evidence="8">Ras guanine nucleotide exchange factor domain-containing protein</fullName>
    </recommendedName>
</protein>
<feature type="region of interest" description="Disordered" evidence="3">
    <location>
        <begin position="145"/>
        <end position="177"/>
    </location>
</feature>
<gene>
    <name evidence="6" type="ORF">BC936DRAFT_144412</name>
</gene>
<evidence type="ECO:0000259" key="4">
    <source>
        <dbReference type="PROSITE" id="PS50009"/>
    </source>
</evidence>
<dbReference type="SUPFAM" id="SSF48366">
    <property type="entry name" value="Ras GEF"/>
    <property type="match status" value="2"/>
</dbReference>
<dbReference type="Proteomes" id="UP000268093">
    <property type="component" value="Unassembled WGS sequence"/>
</dbReference>
<evidence type="ECO:0000313" key="6">
    <source>
        <dbReference type="EMBL" id="RUP48548.1"/>
    </source>
</evidence>
<evidence type="ECO:0000313" key="7">
    <source>
        <dbReference type="Proteomes" id="UP000268093"/>
    </source>
</evidence>
<dbReference type="PANTHER" id="PTHR23113:SF348">
    <property type="entry name" value="GUANYL-NUCLEOTIDE EXCHANGE FACTOR RASGEF, PUTATIVE (AFU_ORTHOLOGUE AFUA_1G04700)-RELATED"/>
    <property type="match status" value="1"/>
</dbReference>
<feature type="compositionally biased region" description="Low complexity" evidence="3">
    <location>
        <begin position="87"/>
        <end position="100"/>
    </location>
</feature>